<evidence type="ECO:0000256" key="3">
    <source>
        <dbReference type="PIRSR" id="PIRSR613078-2"/>
    </source>
</evidence>
<feature type="binding site" evidence="3">
    <location>
        <position position="320"/>
    </location>
    <ligand>
        <name>substrate</name>
    </ligand>
</feature>
<keyword evidence="6" id="KW-1185">Reference proteome</keyword>
<feature type="active site" description="Proton donor/acceptor" evidence="2">
    <location>
        <position position="344"/>
    </location>
</feature>
<dbReference type="Gene3D" id="3.40.50.1240">
    <property type="entry name" value="Phosphoglycerate mutase-like"/>
    <property type="match status" value="1"/>
</dbReference>
<feature type="region of interest" description="Disordered" evidence="4">
    <location>
        <begin position="142"/>
        <end position="196"/>
    </location>
</feature>
<dbReference type="AlphaFoldDB" id="A0A388K6S2"/>
<dbReference type="GO" id="GO:0016791">
    <property type="term" value="F:phosphatase activity"/>
    <property type="evidence" value="ECO:0007669"/>
    <property type="project" value="TreeGrafter"/>
</dbReference>
<gene>
    <name evidence="5" type="ORF">CBR_g51943</name>
</gene>
<evidence type="ECO:0000256" key="4">
    <source>
        <dbReference type="SAM" id="MobiDB-lite"/>
    </source>
</evidence>
<dbReference type="Pfam" id="PF00300">
    <property type="entry name" value="His_Phos_1"/>
    <property type="match status" value="1"/>
</dbReference>
<dbReference type="SMART" id="SM00855">
    <property type="entry name" value="PGAM"/>
    <property type="match status" value="1"/>
</dbReference>
<dbReference type="CDD" id="cd07067">
    <property type="entry name" value="HP_PGM_like"/>
    <property type="match status" value="1"/>
</dbReference>
<dbReference type="PANTHER" id="PTHR48100">
    <property type="entry name" value="BROAD-SPECIFICITY PHOSPHATASE YOR283W-RELATED"/>
    <property type="match status" value="1"/>
</dbReference>
<feature type="binding site" evidence="3">
    <location>
        <begin position="269"/>
        <end position="276"/>
    </location>
    <ligand>
        <name>substrate</name>
    </ligand>
</feature>
<dbReference type="Proteomes" id="UP000265515">
    <property type="component" value="Unassembled WGS sequence"/>
</dbReference>
<sequence length="471" mass="50258">MSISCSLLHRGASASAAIPQSISCLQYVPSSEGDQANRALLQGGAASCSWHQQAAGIACHNLVRVRFTSANGSAVGSASAAGTSRRFSRTGFFGRAVETRQPLIADGPNECSSNGLWIRKPCDSALPPSYHHCLCLGLSSSPNSNRRRGTRGALRATTSRTSSGAADELPSVNGSAVGDPELKRDETGEIGHASSATNSYRRLSANTNTSTAAAAAAAAAAASASSAAGVGTSVLDRVAVTGGAFDHKGATAPLVLRSLPSTKTIVLVRHGLSSWNEESRVQGSSDQSVLSEKGRMQASRCREALRYIPFDMCFASPISRARTSAEIIWEGRKEPLIFLDSLKEANLLFLEGMRNADALEQYPDLYKAWREDPAEFHVNGVYPVVNLWERARQAWEELLSTPGEKVLVVTHKSIMRSLLCTALGLGPDKFRCVDVNNGGVSIFCVNPRGEPMLQNSNLTAHLYVDNVYYNI</sequence>
<proteinExistence type="inferred from homology"/>
<evidence type="ECO:0000256" key="1">
    <source>
        <dbReference type="ARBA" id="ARBA00038362"/>
    </source>
</evidence>
<evidence type="ECO:0000256" key="2">
    <source>
        <dbReference type="PIRSR" id="PIRSR613078-1"/>
    </source>
</evidence>
<protein>
    <submittedName>
        <fullName evidence="5">Uncharacterized protein</fullName>
    </submittedName>
</protein>
<comment type="caution">
    <text evidence="5">The sequence shown here is derived from an EMBL/GenBank/DDBJ whole genome shotgun (WGS) entry which is preliminary data.</text>
</comment>
<evidence type="ECO:0000313" key="6">
    <source>
        <dbReference type="Proteomes" id="UP000265515"/>
    </source>
</evidence>
<comment type="similarity">
    <text evidence="1">Belongs to the phosphoglycerate mutase family.</text>
</comment>
<dbReference type="EMBL" id="BFEA01000064">
    <property type="protein sequence ID" value="GBG65643.1"/>
    <property type="molecule type" value="Genomic_DNA"/>
</dbReference>
<reference evidence="5 6" key="1">
    <citation type="journal article" date="2018" name="Cell">
        <title>The Chara Genome: Secondary Complexity and Implications for Plant Terrestrialization.</title>
        <authorList>
            <person name="Nishiyama T."/>
            <person name="Sakayama H."/>
            <person name="Vries J.D."/>
            <person name="Buschmann H."/>
            <person name="Saint-Marcoux D."/>
            <person name="Ullrich K.K."/>
            <person name="Haas F.B."/>
            <person name="Vanderstraeten L."/>
            <person name="Becker D."/>
            <person name="Lang D."/>
            <person name="Vosolsobe S."/>
            <person name="Rombauts S."/>
            <person name="Wilhelmsson P.K.I."/>
            <person name="Janitza P."/>
            <person name="Kern R."/>
            <person name="Heyl A."/>
            <person name="Rumpler F."/>
            <person name="Villalobos L.I.A.C."/>
            <person name="Clay J.M."/>
            <person name="Skokan R."/>
            <person name="Toyoda A."/>
            <person name="Suzuki Y."/>
            <person name="Kagoshima H."/>
            <person name="Schijlen E."/>
            <person name="Tajeshwar N."/>
            <person name="Catarino B."/>
            <person name="Hetherington A.J."/>
            <person name="Saltykova A."/>
            <person name="Bonnot C."/>
            <person name="Breuninger H."/>
            <person name="Symeonidi A."/>
            <person name="Radhakrishnan G.V."/>
            <person name="Van Nieuwerburgh F."/>
            <person name="Deforce D."/>
            <person name="Chang C."/>
            <person name="Karol K.G."/>
            <person name="Hedrich R."/>
            <person name="Ulvskov P."/>
            <person name="Glockner G."/>
            <person name="Delwiche C.F."/>
            <person name="Petrasek J."/>
            <person name="Van de Peer Y."/>
            <person name="Friml J."/>
            <person name="Beilby M."/>
            <person name="Dolan L."/>
            <person name="Kohara Y."/>
            <person name="Sugano S."/>
            <person name="Fujiyama A."/>
            <person name="Delaux P.-M."/>
            <person name="Quint M."/>
            <person name="TheiBen G."/>
            <person name="Hagemann M."/>
            <person name="Harholt J."/>
            <person name="Dunand C."/>
            <person name="Zachgo S."/>
            <person name="Langdale J."/>
            <person name="Maumus F."/>
            <person name="Straeten D.V.D."/>
            <person name="Gould S.B."/>
            <person name="Rensing S.A."/>
        </authorList>
    </citation>
    <scope>NUCLEOTIDE SEQUENCE [LARGE SCALE GENOMIC DNA]</scope>
    <source>
        <strain evidence="5 6">S276</strain>
    </source>
</reference>
<organism evidence="5 6">
    <name type="scientific">Chara braunii</name>
    <name type="common">Braun's stonewort</name>
    <dbReference type="NCBI Taxonomy" id="69332"/>
    <lineage>
        <taxon>Eukaryota</taxon>
        <taxon>Viridiplantae</taxon>
        <taxon>Streptophyta</taxon>
        <taxon>Charophyceae</taxon>
        <taxon>Charales</taxon>
        <taxon>Characeae</taxon>
        <taxon>Chara</taxon>
    </lineage>
</organism>
<dbReference type="PANTHER" id="PTHR48100:SF27">
    <property type="entry name" value="OS01G0237100 PROTEIN"/>
    <property type="match status" value="1"/>
</dbReference>
<feature type="active site" description="Tele-phosphohistidine intermediate" evidence="2">
    <location>
        <position position="270"/>
    </location>
</feature>
<dbReference type="Gramene" id="GBG65643">
    <property type="protein sequence ID" value="GBG65643"/>
    <property type="gene ID" value="CBR_g51943"/>
</dbReference>
<dbReference type="InterPro" id="IPR050275">
    <property type="entry name" value="PGM_Phosphatase"/>
</dbReference>
<dbReference type="InterPro" id="IPR013078">
    <property type="entry name" value="His_Pase_superF_clade-1"/>
</dbReference>
<feature type="compositionally biased region" description="Low complexity" evidence="4">
    <location>
        <begin position="151"/>
        <end position="166"/>
    </location>
</feature>
<dbReference type="InterPro" id="IPR029033">
    <property type="entry name" value="His_PPase_superfam"/>
</dbReference>
<dbReference type="SUPFAM" id="SSF53254">
    <property type="entry name" value="Phosphoglycerate mutase-like"/>
    <property type="match status" value="1"/>
</dbReference>
<feature type="compositionally biased region" description="Basic and acidic residues" evidence="4">
    <location>
        <begin position="180"/>
        <end position="189"/>
    </location>
</feature>
<accession>A0A388K6S2</accession>
<name>A0A388K6S2_CHABU</name>
<dbReference type="OrthoDB" id="354304at2759"/>
<evidence type="ECO:0000313" key="5">
    <source>
        <dbReference type="EMBL" id="GBG65643.1"/>
    </source>
</evidence>
<dbReference type="STRING" id="69332.A0A388K6S2"/>